<evidence type="ECO:0000313" key="2">
    <source>
        <dbReference type="EMBL" id="DAF49314.1"/>
    </source>
</evidence>
<keyword evidence="2" id="KW-0378">Hydrolase</keyword>
<protein>
    <submittedName>
        <fullName evidence="2">Replicative helicase</fullName>
    </submittedName>
</protein>
<dbReference type="GO" id="GO:0005524">
    <property type="term" value="F:ATP binding"/>
    <property type="evidence" value="ECO:0007669"/>
    <property type="project" value="InterPro"/>
</dbReference>
<keyword evidence="2" id="KW-0347">Helicase</keyword>
<dbReference type="Pfam" id="PF01695">
    <property type="entry name" value="IstB_IS21"/>
    <property type="match status" value="1"/>
</dbReference>
<evidence type="ECO:0000259" key="1">
    <source>
        <dbReference type="Pfam" id="PF01695"/>
    </source>
</evidence>
<dbReference type="GO" id="GO:0004386">
    <property type="term" value="F:helicase activity"/>
    <property type="evidence" value="ECO:0007669"/>
    <property type="project" value="UniProtKB-KW"/>
</dbReference>
<dbReference type="InterPro" id="IPR027417">
    <property type="entry name" value="P-loop_NTPase"/>
</dbReference>
<feature type="domain" description="IstB-like ATP-binding" evidence="1">
    <location>
        <begin position="104"/>
        <end position="290"/>
    </location>
</feature>
<keyword evidence="2" id="KW-0547">Nucleotide-binding</keyword>
<dbReference type="CDD" id="cd00009">
    <property type="entry name" value="AAA"/>
    <property type="match status" value="1"/>
</dbReference>
<keyword evidence="2" id="KW-0067">ATP-binding</keyword>
<dbReference type="PANTHER" id="PTHR30050">
    <property type="entry name" value="CHROMOSOMAL REPLICATION INITIATOR PROTEIN DNAA"/>
    <property type="match status" value="1"/>
</dbReference>
<organism evidence="2">
    <name type="scientific">Siphoviridae sp. ct3q24</name>
    <dbReference type="NCBI Taxonomy" id="2827772"/>
    <lineage>
        <taxon>Viruses</taxon>
        <taxon>Duplodnaviria</taxon>
        <taxon>Heunggongvirae</taxon>
        <taxon>Uroviricota</taxon>
        <taxon>Caudoviricetes</taxon>
    </lineage>
</organism>
<name>A0A8S5SFA8_9CAUD</name>
<dbReference type="InterPro" id="IPR002611">
    <property type="entry name" value="IstB_ATP-bd"/>
</dbReference>
<dbReference type="EMBL" id="BK032580">
    <property type="protein sequence ID" value="DAF49314.1"/>
    <property type="molecule type" value="Genomic_DNA"/>
</dbReference>
<dbReference type="Gene3D" id="3.40.50.300">
    <property type="entry name" value="P-loop containing nucleotide triphosphate hydrolases"/>
    <property type="match status" value="1"/>
</dbReference>
<proteinExistence type="predicted"/>
<sequence length="292" mass="33074">MNSIATIMERLKKKHQSQVASINTLRDNKVLQEALNYERIELDKGVLDNPANDFDIQSFINGYSTCKKCDDPVECKAASKGFCTTLSNDGHLLLRQCNKYANWRKAFRQVLMTSNAQIPIGYKEMTFETLDNHGNERAVEFAKGVAINATDKGMFLYGGTGCGKTHIAIATLQTWTKHDSGMFFTLPNLLSLLKDNMGNKEALDKIMGNVLNTDLLVLDDLGAEKFTEWVGERMFQIINDRYINRRKTIITSNFSMEQLDERMGEQGNRIMSRVAAMCKAFKINGKDRRLSE</sequence>
<reference evidence="2" key="1">
    <citation type="journal article" date="2021" name="Proc. Natl. Acad. Sci. U.S.A.">
        <title>A Catalog of Tens of Thousands of Viruses from Human Metagenomes Reveals Hidden Associations with Chronic Diseases.</title>
        <authorList>
            <person name="Tisza M.J."/>
            <person name="Buck C.B."/>
        </authorList>
    </citation>
    <scope>NUCLEOTIDE SEQUENCE</scope>
    <source>
        <strain evidence="2">Ct3q24</strain>
    </source>
</reference>
<dbReference type="PANTHER" id="PTHR30050:SF4">
    <property type="entry name" value="ATP-BINDING PROTEIN RV3427C IN INSERTION SEQUENCE-RELATED"/>
    <property type="match status" value="1"/>
</dbReference>
<dbReference type="SUPFAM" id="SSF52540">
    <property type="entry name" value="P-loop containing nucleoside triphosphate hydrolases"/>
    <property type="match status" value="1"/>
</dbReference>
<dbReference type="GO" id="GO:0006260">
    <property type="term" value="P:DNA replication"/>
    <property type="evidence" value="ECO:0007669"/>
    <property type="project" value="TreeGrafter"/>
</dbReference>
<accession>A0A8S5SFA8</accession>